<dbReference type="AlphaFoldDB" id="A0AAW1KWS8"/>
<protein>
    <submittedName>
        <fullName evidence="1">Uncharacterized protein</fullName>
    </submittedName>
</protein>
<proteinExistence type="predicted"/>
<organism evidence="1 2">
    <name type="scientific">Saponaria officinalis</name>
    <name type="common">Common soapwort</name>
    <name type="synonym">Lychnis saponaria</name>
    <dbReference type="NCBI Taxonomy" id="3572"/>
    <lineage>
        <taxon>Eukaryota</taxon>
        <taxon>Viridiplantae</taxon>
        <taxon>Streptophyta</taxon>
        <taxon>Embryophyta</taxon>
        <taxon>Tracheophyta</taxon>
        <taxon>Spermatophyta</taxon>
        <taxon>Magnoliopsida</taxon>
        <taxon>eudicotyledons</taxon>
        <taxon>Gunneridae</taxon>
        <taxon>Pentapetalae</taxon>
        <taxon>Caryophyllales</taxon>
        <taxon>Caryophyllaceae</taxon>
        <taxon>Caryophylleae</taxon>
        <taxon>Saponaria</taxon>
    </lineage>
</organism>
<name>A0AAW1KWS8_SAPOF</name>
<gene>
    <name evidence="1" type="ORF">RND81_05G019800</name>
</gene>
<evidence type="ECO:0000313" key="1">
    <source>
        <dbReference type="EMBL" id="KAK9723711.1"/>
    </source>
</evidence>
<dbReference type="Proteomes" id="UP001443914">
    <property type="component" value="Unassembled WGS sequence"/>
</dbReference>
<evidence type="ECO:0000313" key="2">
    <source>
        <dbReference type="Proteomes" id="UP001443914"/>
    </source>
</evidence>
<dbReference type="EMBL" id="JBDFQZ010000005">
    <property type="protein sequence ID" value="KAK9723711.1"/>
    <property type="molecule type" value="Genomic_DNA"/>
</dbReference>
<keyword evidence="2" id="KW-1185">Reference proteome</keyword>
<comment type="caution">
    <text evidence="1">The sequence shown here is derived from an EMBL/GenBank/DDBJ whole genome shotgun (WGS) entry which is preliminary data.</text>
</comment>
<accession>A0AAW1KWS8</accession>
<sequence>MWKYIAALSSVHYDGTINKVEERGDIRQFQGFPFVTVVKHGLPFGVMVYGYVFRLNFAVYVNQAVPSSHIFTMKCVRTISITWLDQSNEAAEDCVAYIGVRKNCFNRSQGPKGKLENNIKEVWWWGVESMRLMVWSRDPGCRRDGEARHKHNQVRQ</sequence>
<reference evidence="1" key="1">
    <citation type="submission" date="2024-03" db="EMBL/GenBank/DDBJ databases">
        <title>WGS assembly of Saponaria officinalis var. Norfolk2.</title>
        <authorList>
            <person name="Jenkins J."/>
            <person name="Shu S."/>
            <person name="Grimwood J."/>
            <person name="Barry K."/>
            <person name="Goodstein D."/>
            <person name="Schmutz J."/>
            <person name="Leebens-Mack J."/>
            <person name="Osbourn A."/>
        </authorList>
    </citation>
    <scope>NUCLEOTIDE SEQUENCE [LARGE SCALE GENOMIC DNA]</scope>
    <source>
        <strain evidence="1">JIC</strain>
    </source>
</reference>